<gene>
    <name evidence="7" type="ORF">I0C86_35580</name>
</gene>
<evidence type="ECO:0000313" key="8">
    <source>
        <dbReference type="Proteomes" id="UP000638560"/>
    </source>
</evidence>
<evidence type="ECO:0000313" key="7">
    <source>
        <dbReference type="EMBL" id="MBF9134217.1"/>
    </source>
</evidence>
<evidence type="ECO:0000256" key="1">
    <source>
        <dbReference type="ARBA" id="ARBA00004141"/>
    </source>
</evidence>
<keyword evidence="2 5" id="KW-0812">Transmembrane</keyword>
<keyword evidence="3 5" id="KW-1133">Transmembrane helix</keyword>
<proteinExistence type="predicted"/>
<evidence type="ECO:0000256" key="5">
    <source>
        <dbReference type="SAM" id="Phobius"/>
    </source>
</evidence>
<evidence type="ECO:0000259" key="6">
    <source>
        <dbReference type="Pfam" id="PF07291"/>
    </source>
</evidence>
<protein>
    <recommendedName>
        <fullName evidence="6">Methylamine utilisation protein MauE domain-containing protein</fullName>
    </recommendedName>
</protein>
<dbReference type="Proteomes" id="UP000638560">
    <property type="component" value="Unassembled WGS sequence"/>
</dbReference>
<accession>A0ABS0H7Z8</accession>
<comment type="subcellular location">
    <subcellularLocation>
        <location evidence="1">Membrane</location>
        <topology evidence="1">Multi-pass membrane protein</topology>
    </subcellularLocation>
</comment>
<evidence type="ECO:0000256" key="3">
    <source>
        <dbReference type="ARBA" id="ARBA00022989"/>
    </source>
</evidence>
<name>A0ABS0H7Z8_9ACTN</name>
<evidence type="ECO:0000256" key="2">
    <source>
        <dbReference type="ARBA" id="ARBA00022692"/>
    </source>
</evidence>
<keyword evidence="4 5" id="KW-0472">Membrane</keyword>
<sequence>MAYVVVGCEFLVAVVFGWAAASKLRTASSFRDFTDSIARLRIVPFRLSAAVSVGTVGTEAAVPLALGAALFGLTPAVGLGLALLMLLGFIVMIALAMRKGTAVPCPCFGASATPLGWRHIVRNLLLSAIAGAALLGQLLPQTPVDLVLAAIAAVAGSAVALVFVLFDDVVELFTLRPPARRTGAGI</sequence>
<dbReference type="InterPro" id="IPR009908">
    <property type="entry name" value="Methylamine_util_MauE"/>
</dbReference>
<dbReference type="RefSeq" id="WP_196205701.1">
    <property type="nucleotide sequence ID" value="NZ_JADPUN010000330.1"/>
</dbReference>
<organism evidence="7 8">
    <name type="scientific">Plantactinospora alkalitolerans</name>
    <dbReference type="NCBI Taxonomy" id="2789879"/>
    <lineage>
        <taxon>Bacteria</taxon>
        <taxon>Bacillati</taxon>
        <taxon>Actinomycetota</taxon>
        <taxon>Actinomycetes</taxon>
        <taxon>Micromonosporales</taxon>
        <taxon>Micromonosporaceae</taxon>
        <taxon>Plantactinospora</taxon>
    </lineage>
</organism>
<evidence type="ECO:0000256" key="4">
    <source>
        <dbReference type="ARBA" id="ARBA00023136"/>
    </source>
</evidence>
<reference evidence="7 8" key="1">
    <citation type="submission" date="2020-11" db="EMBL/GenBank/DDBJ databases">
        <title>A novel isolate from a Black sea contaminated sediment with potential to produce alkanes: Plantactinospora alkalitolerans sp. nov.</title>
        <authorList>
            <person name="Carro L."/>
            <person name="Veyisoglu A."/>
            <person name="Guven K."/>
            <person name="Schumann P."/>
            <person name="Klenk H.-P."/>
            <person name="Sahin N."/>
        </authorList>
    </citation>
    <scope>NUCLEOTIDE SEQUENCE [LARGE SCALE GENOMIC DNA]</scope>
    <source>
        <strain evidence="7 8">S1510</strain>
    </source>
</reference>
<dbReference type="EMBL" id="JADPUN010000330">
    <property type="protein sequence ID" value="MBF9134217.1"/>
    <property type="molecule type" value="Genomic_DNA"/>
</dbReference>
<comment type="caution">
    <text evidence="7">The sequence shown here is derived from an EMBL/GenBank/DDBJ whole genome shotgun (WGS) entry which is preliminary data.</text>
</comment>
<dbReference type="Pfam" id="PF07291">
    <property type="entry name" value="MauE"/>
    <property type="match status" value="1"/>
</dbReference>
<feature type="transmembrane region" description="Helical" evidence="5">
    <location>
        <begin position="77"/>
        <end position="96"/>
    </location>
</feature>
<feature type="transmembrane region" description="Helical" evidence="5">
    <location>
        <begin position="146"/>
        <end position="166"/>
    </location>
</feature>
<feature type="domain" description="Methylamine utilisation protein MauE" evidence="6">
    <location>
        <begin position="1"/>
        <end position="135"/>
    </location>
</feature>
<feature type="transmembrane region" description="Helical" evidence="5">
    <location>
        <begin position="120"/>
        <end position="140"/>
    </location>
</feature>
<keyword evidence="8" id="KW-1185">Reference proteome</keyword>